<feature type="transmembrane region" description="Helical" evidence="1">
    <location>
        <begin position="36"/>
        <end position="53"/>
    </location>
</feature>
<dbReference type="Proteomes" id="UP000183832">
    <property type="component" value="Unassembled WGS sequence"/>
</dbReference>
<evidence type="ECO:0000256" key="1">
    <source>
        <dbReference type="SAM" id="Phobius"/>
    </source>
</evidence>
<dbReference type="AlphaFoldDB" id="A0A1J1HSN3"/>
<keyword evidence="3" id="KW-1185">Reference proteome</keyword>
<organism evidence="2 3">
    <name type="scientific">Clunio marinus</name>
    <dbReference type="NCBI Taxonomy" id="568069"/>
    <lineage>
        <taxon>Eukaryota</taxon>
        <taxon>Metazoa</taxon>
        <taxon>Ecdysozoa</taxon>
        <taxon>Arthropoda</taxon>
        <taxon>Hexapoda</taxon>
        <taxon>Insecta</taxon>
        <taxon>Pterygota</taxon>
        <taxon>Neoptera</taxon>
        <taxon>Endopterygota</taxon>
        <taxon>Diptera</taxon>
        <taxon>Nematocera</taxon>
        <taxon>Chironomoidea</taxon>
        <taxon>Chironomidae</taxon>
        <taxon>Clunio</taxon>
    </lineage>
</organism>
<gene>
    <name evidence="2" type="ORF">CLUMA_CG004701</name>
</gene>
<proteinExistence type="predicted"/>
<keyword evidence="1" id="KW-1133">Transmembrane helix</keyword>
<protein>
    <submittedName>
        <fullName evidence="2">CLUMA_CG004701, isoform A</fullName>
    </submittedName>
</protein>
<feature type="transmembrane region" description="Helical" evidence="1">
    <location>
        <begin position="12"/>
        <end position="30"/>
    </location>
</feature>
<dbReference type="EMBL" id="CVRI01000020">
    <property type="protein sequence ID" value="CRK91013.1"/>
    <property type="molecule type" value="Genomic_DNA"/>
</dbReference>
<keyword evidence="1" id="KW-0472">Membrane</keyword>
<accession>A0A1J1HSN3</accession>
<sequence>MHRNGEAFPTHFCLLIVPPSIFYSTLLKVMSLNDDLWLYVPGWVFPHLFFFKLSRTHVKPEKVSKRNSHFFSIELNSRRAAGKNEEEKKLMSKKKLFPTLF</sequence>
<name>A0A1J1HSN3_9DIPT</name>
<keyword evidence="1" id="KW-0812">Transmembrane</keyword>
<reference evidence="2 3" key="1">
    <citation type="submission" date="2015-04" db="EMBL/GenBank/DDBJ databases">
        <authorList>
            <person name="Syromyatnikov M.Y."/>
            <person name="Popov V.N."/>
        </authorList>
    </citation>
    <scope>NUCLEOTIDE SEQUENCE [LARGE SCALE GENOMIC DNA]</scope>
</reference>
<evidence type="ECO:0000313" key="3">
    <source>
        <dbReference type="Proteomes" id="UP000183832"/>
    </source>
</evidence>
<evidence type="ECO:0000313" key="2">
    <source>
        <dbReference type="EMBL" id="CRK91013.1"/>
    </source>
</evidence>